<dbReference type="Pfam" id="PF00001">
    <property type="entry name" value="7tm_1"/>
    <property type="match status" value="1"/>
</dbReference>
<feature type="transmembrane region" description="Helical" evidence="9">
    <location>
        <begin position="263"/>
        <end position="284"/>
    </location>
</feature>
<feature type="transmembrane region" description="Helical" evidence="9">
    <location>
        <begin position="81"/>
        <end position="102"/>
    </location>
</feature>
<feature type="domain" description="G-protein coupled receptors family 1 profile" evidence="10">
    <location>
        <begin position="59"/>
        <end position="320"/>
    </location>
</feature>
<dbReference type="InParanoid" id="A0A1S3JX64"/>
<keyword evidence="3 9" id="KW-0812">Transmembrane</keyword>
<evidence type="ECO:0000259" key="10">
    <source>
        <dbReference type="PROSITE" id="PS50262"/>
    </source>
</evidence>
<dbReference type="AlphaFoldDB" id="A0A1S3JX64"/>
<dbReference type="InterPro" id="IPR000276">
    <property type="entry name" value="GPCR_Rhodpsn"/>
</dbReference>
<keyword evidence="5" id="KW-0297">G-protein coupled receptor</keyword>
<accession>A0A1S3JX64</accession>
<evidence type="ECO:0000256" key="1">
    <source>
        <dbReference type="ARBA" id="ARBA00004651"/>
    </source>
</evidence>
<dbReference type="PROSITE" id="PS50262">
    <property type="entry name" value="G_PROTEIN_RECEP_F1_2"/>
    <property type="match status" value="1"/>
</dbReference>
<keyword evidence="7" id="KW-0675">Receptor</keyword>
<keyword evidence="11" id="KW-1185">Reference proteome</keyword>
<dbReference type="OrthoDB" id="10017003at2759"/>
<feature type="transmembrane region" description="Helical" evidence="9">
    <location>
        <begin position="168"/>
        <end position="187"/>
    </location>
</feature>
<feature type="transmembrane region" description="Helical" evidence="9">
    <location>
        <begin position="134"/>
        <end position="156"/>
    </location>
</feature>
<dbReference type="GO" id="GO:0004930">
    <property type="term" value="F:G protein-coupled receptor activity"/>
    <property type="evidence" value="ECO:0007669"/>
    <property type="project" value="UniProtKB-KW"/>
</dbReference>
<evidence type="ECO:0000256" key="4">
    <source>
        <dbReference type="ARBA" id="ARBA00022989"/>
    </source>
</evidence>
<evidence type="ECO:0000256" key="6">
    <source>
        <dbReference type="ARBA" id="ARBA00023136"/>
    </source>
</evidence>
<dbReference type="RefSeq" id="XP_013414646.1">
    <property type="nucleotide sequence ID" value="XM_013559192.1"/>
</dbReference>
<name>A0A1S3JX64_LINAN</name>
<sequence>MSDTKTGDVGWNVSCLNDSSYNESELTWFNHSGYFNYTYDGFSMLYPYEVALCSVGIVFNVVSLLALLHVKKPTRRSPFHLALRFLACTDLLFSSADFIYAMSMLLYTNTSEAFSAESLGCWDEILNDFARLCMVPPLVATTGIVIVQAVSILCPLRFSAIVNKRRVLLSLGIPFSLTICIHLSLHIGHLNGRQYGEDCWQHFYGEYLSSSTWYLGLVCTALELFNCALYTFLWWQIKAVLKKDMPSQHAQGIRKDIKLHVTIGLLLVTIILFWTPAVVMLFLMLSIKNDWTFDPYGRFLAQKIAGLFALLNPIIDPIVYGVRLPEVKDGYRRMWTKLSSCWRKKREISKSGTISDNVHGKSFRSRVDP</sequence>
<dbReference type="InterPro" id="IPR050569">
    <property type="entry name" value="TAAR"/>
</dbReference>
<evidence type="ECO:0000313" key="12">
    <source>
        <dbReference type="RefSeq" id="XP_013414646.1"/>
    </source>
</evidence>
<keyword evidence="4 9" id="KW-1133">Transmembrane helix</keyword>
<dbReference type="SUPFAM" id="SSF81321">
    <property type="entry name" value="Family A G protein-coupled receptor-like"/>
    <property type="match status" value="1"/>
</dbReference>
<evidence type="ECO:0000256" key="5">
    <source>
        <dbReference type="ARBA" id="ARBA00023040"/>
    </source>
</evidence>
<dbReference type="GeneID" id="106176702"/>
<dbReference type="InterPro" id="IPR017452">
    <property type="entry name" value="GPCR_Rhodpsn_7TM"/>
</dbReference>
<protein>
    <submittedName>
        <fullName evidence="12">Adrenocorticotropic hormone receptor-like</fullName>
    </submittedName>
</protein>
<feature type="transmembrane region" description="Helical" evidence="9">
    <location>
        <begin position="213"/>
        <end position="235"/>
    </location>
</feature>
<dbReference type="PANTHER" id="PTHR24249">
    <property type="entry name" value="HISTAMINE RECEPTOR-RELATED G-PROTEIN COUPLED RECEPTOR"/>
    <property type="match status" value="1"/>
</dbReference>
<evidence type="ECO:0000256" key="7">
    <source>
        <dbReference type="ARBA" id="ARBA00023170"/>
    </source>
</evidence>
<keyword evidence="6 9" id="KW-0472">Membrane</keyword>
<dbReference type="STRING" id="7574.A0A1S3JX64"/>
<organism evidence="11 12">
    <name type="scientific">Lingula anatina</name>
    <name type="common">Brachiopod</name>
    <name type="synonym">Lingula unguis</name>
    <dbReference type="NCBI Taxonomy" id="7574"/>
    <lineage>
        <taxon>Eukaryota</taxon>
        <taxon>Metazoa</taxon>
        <taxon>Spiralia</taxon>
        <taxon>Lophotrochozoa</taxon>
        <taxon>Brachiopoda</taxon>
        <taxon>Linguliformea</taxon>
        <taxon>Lingulata</taxon>
        <taxon>Lingulida</taxon>
        <taxon>Linguloidea</taxon>
        <taxon>Lingulidae</taxon>
        <taxon>Lingula</taxon>
    </lineage>
</organism>
<evidence type="ECO:0000256" key="8">
    <source>
        <dbReference type="ARBA" id="ARBA00023224"/>
    </source>
</evidence>
<evidence type="ECO:0000313" key="11">
    <source>
        <dbReference type="Proteomes" id="UP000085678"/>
    </source>
</evidence>
<dbReference type="CDD" id="cd00637">
    <property type="entry name" value="7tm_classA_rhodopsin-like"/>
    <property type="match status" value="1"/>
</dbReference>
<dbReference type="Proteomes" id="UP000085678">
    <property type="component" value="Unplaced"/>
</dbReference>
<feature type="transmembrane region" description="Helical" evidence="9">
    <location>
        <begin position="45"/>
        <end position="69"/>
    </location>
</feature>
<evidence type="ECO:0000256" key="3">
    <source>
        <dbReference type="ARBA" id="ARBA00022692"/>
    </source>
</evidence>
<dbReference type="Gene3D" id="1.20.1070.10">
    <property type="entry name" value="Rhodopsin 7-helix transmembrane proteins"/>
    <property type="match status" value="1"/>
</dbReference>
<dbReference type="PANTHER" id="PTHR24249:SF372">
    <property type="entry name" value="G-PROTEIN COUPLED RECEPTORS FAMILY 1 PROFILE DOMAIN-CONTAINING PROTEIN"/>
    <property type="match status" value="1"/>
</dbReference>
<evidence type="ECO:0000256" key="9">
    <source>
        <dbReference type="SAM" id="Phobius"/>
    </source>
</evidence>
<keyword evidence="8" id="KW-0807">Transducer</keyword>
<evidence type="ECO:0000256" key="2">
    <source>
        <dbReference type="ARBA" id="ARBA00022475"/>
    </source>
</evidence>
<keyword evidence="2" id="KW-1003">Cell membrane</keyword>
<dbReference type="GO" id="GO:0005886">
    <property type="term" value="C:plasma membrane"/>
    <property type="evidence" value="ECO:0007669"/>
    <property type="project" value="UniProtKB-SubCell"/>
</dbReference>
<feature type="transmembrane region" description="Helical" evidence="9">
    <location>
        <begin position="304"/>
        <end position="324"/>
    </location>
</feature>
<reference evidence="12" key="1">
    <citation type="submission" date="2025-08" db="UniProtKB">
        <authorList>
            <consortium name="RefSeq"/>
        </authorList>
    </citation>
    <scope>IDENTIFICATION</scope>
    <source>
        <tissue evidence="12">Gonads</tissue>
    </source>
</reference>
<dbReference type="KEGG" id="lak:106176702"/>
<gene>
    <name evidence="12" type="primary">LOC106176702</name>
</gene>
<comment type="subcellular location">
    <subcellularLocation>
        <location evidence="1">Cell membrane</location>
        <topology evidence="1">Multi-pass membrane protein</topology>
    </subcellularLocation>
</comment>
<proteinExistence type="predicted"/>